<dbReference type="InterPro" id="IPR052829">
    <property type="entry name" value="N-acetyltransferase_domain"/>
</dbReference>
<dbReference type="InterPro" id="IPR016181">
    <property type="entry name" value="Acyl_CoA_acyltransferase"/>
</dbReference>
<dbReference type="Proteomes" id="UP001519308">
    <property type="component" value="Unassembled WGS sequence"/>
</dbReference>
<accession>A0ABS4K8A2</accession>
<dbReference type="InterPro" id="IPR000182">
    <property type="entry name" value="GNAT_dom"/>
</dbReference>
<gene>
    <name evidence="2" type="ORF">J2Z44_002674</name>
</gene>
<feature type="domain" description="N-acetyltransferase" evidence="1">
    <location>
        <begin position="9"/>
        <end position="164"/>
    </location>
</feature>
<dbReference type="PANTHER" id="PTHR43259">
    <property type="entry name" value="SPT10P"/>
    <property type="match status" value="1"/>
</dbReference>
<protein>
    <submittedName>
        <fullName evidence="2">RimJ/RimL family protein N-acetyltransferase</fullName>
    </submittedName>
</protein>
<reference evidence="2 3" key="1">
    <citation type="submission" date="2021-03" db="EMBL/GenBank/DDBJ databases">
        <title>Genomic Encyclopedia of Type Strains, Phase IV (KMG-IV): sequencing the most valuable type-strain genomes for metagenomic binning, comparative biology and taxonomic classification.</title>
        <authorList>
            <person name="Goeker M."/>
        </authorList>
    </citation>
    <scope>NUCLEOTIDE SEQUENCE [LARGE SCALE GENOMIC DNA]</scope>
    <source>
        <strain evidence="2 3">DSM 28650</strain>
    </source>
</reference>
<proteinExistence type="predicted"/>
<organism evidence="2 3">
    <name type="scientific">Clostridium punense</name>
    <dbReference type="NCBI Taxonomy" id="1054297"/>
    <lineage>
        <taxon>Bacteria</taxon>
        <taxon>Bacillati</taxon>
        <taxon>Bacillota</taxon>
        <taxon>Clostridia</taxon>
        <taxon>Eubacteriales</taxon>
        <taxon>Clostridiaceae</taxon>
        <taxon>Clostridium</taxon>
    </lineage>
</organism>
<dbReference type="Pfam" id="PF00583">
    <property type="entry name" value="Acetyltransf_1"/>
    <property type="match status" value="1"/>
</dbReference>
<sequence length="164" mass="19217">MKNVKLEKMTLEDYNDYIYPAVTNYEDQLLLSGRFDNKQEAHEFAVWEYNDIFKDGFYTPETYLYNITVNEQKVGIIWFINEDNQGVPGEAFIGDFLIYEAYRNQGYGYKALRIVEDVAKAQGLTEIRLGVLNHNASAKKLYISVGYTVFKERENDCIMRKLLF</sequence>
<name>A0ABS4K8A2_9CLOT</name>
<dbReference type="PROSITE" id="PS51186">
    <property type="entry name" value="GNAT"/>
    <property type="match status" value="1"/>
</dbReference>
<comment type="caution">
    <text evidence="2">The sequence shown here is derived from an EMBL/GenBank/DDBJ whole genome shotgun (WGS) entry which is preliminary data.</text>
</comment>
<evidence type="ECO:0000259" key="1">
    <source>
        <dbReference type="PROSITE" id="PS51186"/>
    </source>
</evidence>
<dbReference type="CDD" id="cd04301">
    <property type="entry name" value="NAT_SF"/>
    <property type="match status" value="1"/>
</dbReference>
<dbReference type="SUPFAM" id="SSF55729">
    <property type="entry name" value="Acyl-CoA N-acyltransferases (Nat)"/>
    <property type="match status" value="1"/>
</dbReference>
<evidence type="ECO:0000313" key="2">
    <source>
        <dbReference type="EMBL" id="MBP2022849.1"/>
    </source>
</evidence>
<evidence type="ECO:0000313" key="3">
    <source>
        <dbReference type="Proteomes" id="UP001519308"/>
    </source>
</evidence>
<dbReference type="EMBL" id="JAGGLL010000020">
    <property type="protein sequence ID" value="MBP2022849.1"/>
    <property type="molecule type" value="Genomic_DNA"/>
</dbReference>
<dbReference type="Gene3D" id="3.40.630.30">
    <property type="match status" value="1"/>
</dbReference>
<keyword evidence="3" id="KW-1185">Reference proteome</keyword>
<dbReference type="PANTHER" id="PTHR43259:SF1">
    <property type="entry name" value="N-ACETYLTRANSFERASE DOMAIN-CONTAINING PROTEIN"/>
    <property type="match status" value="1"/>
</dbReference>
<dbReference type="RefSeq" id="WP_021285378.1">
    <property type="nucleotide sequence ID" value="NZ_JAGGLL010000020.1"/>
</dbReference>